<proteinExistence type="predicted"/>
<dbReference type="PANTHER" id="PTHR34472">
    <property type="entry name" value="SULFUR CARRIER PROTEIN THIS"/>
    <property type="match status" value="1"/>
</dbReference>
<organism evidence="1 2">
    <name type="scientific">Longimicrobium terrae</name>
    <dbReference type="NCBI Taxonomy" id="1639882"/>
    <lineage>
        <taxon>Bacteria</taxon>
        <taxon>Pseudomonadati</taxon>
        <taxon>Gemmatimonadota</taxon>
        <taxon>Longimicrobiia</taxon>
        <taxon>Longimicrobiales</taxon>
        <taxon>Longimicrobiaceae</taxon>
        <taxon>Longimicrobium</taxon>
    </lineage>
</organism>
<comment type="caution">
    <text evidence="1">The sequence shown here is derived from an EMBL/GenBank/DDBJ whole genome shotgun (WGS) entry which is preliminary data.</text>
</comment>
<protein>
    <submittedName>
        <fullName evidence="1">Sulfur carrier protein</fullName>
    </submittedName>
</protein>
<evidence type="ECO:0000313" key="2">
    <source>
        <dbReference type="Proteomes" id="UP000582837"/>
    </source>
</evidence>
<dbReference type="PANTHER" id="PTHR34472:SF1">
    <property type="entry name" value="SULFUR CARRIER PROTEIN THIS"/>
    <property type="match status" value="1"/>
</dbReference>
<dbReference type="CDD" id="cd00565">
    <property type="entry name" value="Ubl_ThiS"/>
    <property type="match status" value="1"/>
</dbReference>
<dbReference type="EMBL" id="JACHIA010000006">
    <property type="protein sequence ID" value="MBB6071006.1"/>
    <property type="molecule type" value="Genomic_DNA"/>
</dbReference>
<gene>
    <name evidence="1" type="ORF">HNQ61_002628</name>
</gene>
<dbReference type="InterPro" id="IPR016155">
    <property type="entry name" value="Mopterin_synth/thiamin_S_b"/>
</dbReference>
<dbReference type="SUPFAM" id="SSF54285">
    <property type="entry name" value="MoaD/ThiS"/>
    <property type="match status" value="1"/>
</dbReference>
<sequence>MESILIPIRLNGAPAQVPAGTLDVLLAHRGVAADATAAVAVAQNGSVVPRRQWSATAVQPGDEVEIVTALQGG</sequence>
<evidence type="ECO:0000313" key="1">
    <source>
        <dbReference type="EMBL" id="MBB6071006.1"/>
    </source>
</evidence>
<dbReference type="InterPro" id="IPR003749">
    <property type="entry name" value="ThiS/MoaD-like"/>
</dbReference>
<keyword evidence="2" id="KW-1185">Reference proteome</keyword>
<accession>A0A841GZ45</accession>
<dbReference type="Pfam" id="PF02597">
    <property type="entry name" value="ThiS"/>
    <property type="match status" value="1"/>
</dbReference>
<dbReference type="InterPro" id="IPR010035">
    <property type="entry name" value="Thi_S"/>
</dbReference>
<dbReference type="NCBIfam" id="TIGR01683">
    <property type="entry name" value="thiS"/>
    <property type="match status" value="1"/>
</dbReference>
<name>A0A841GZ45_9BACT</name>
<dbReference type="AlphaFoldDB" id="A0A841GZ45"/>
<dbReference type="Proteomes" id="UP000582837">
    <property type="component" value="Unassembled WGS sequence"/>
</dbReference>
<dbReference type="Gene3D" id="3.10.20.30">
    <property type="match status" value="1"/>
</dbReference>
<dbReference type="RefSeq" id="WP_170033482.1">
    <property type="nucleotide sequence ID" value="NZ_JABDTL010000001.1"/>
</dbReference>
<dbReference type="InterPro" id="IPR012675">
    <property type="entry name" value="Beta-grasp_dom_sf"/>
</dbReference>
<reference evidence="1 2" key="1">
    <citation type="submission" date="2020-08" db="EMBL/GenBank/DDBJ databases">
        <title>Genomic Encyclopedia of Type Strains, Phase IV (KMG-IV): sequencing the most valuable type-strain genomes for metagenomic binning, comparative biology and taxonomic classification.</title>
        <authorList>
            <person name="Goeker M."/>
        </authorList>
    </citation>
    <scope>NUCLEOTIDE SEQUENCE [LARGE SCALE GENOMIC DNA]</scope>
    <source>
        <strain evidence="1 2">DSM 29007</strain>
    </source>
</reference>